<organism evidence="2 3">
    <name type="scientific">Pholiota conissans</name>
    <dbReference type="NCBI Taxonomy" id="109636"/>
    <lineage>
        <taxon>Eukaryota</taxon>
        <taxon>Fungi</taxon>
        <taxon>Dikarya</taxon>
        <taxon>Basidiomycota</taxon>
        <taxon>Agaricomycotina</taxon>
        <taxon>Agaricomycetes</taxon>
        <taxon>Agaricomycetidae</taxon>
        <taxon>Agaricales</taxon>
        <taxon>Agaricineae</taxon>
        <taxon>Strophariaceae</taxon>
        <taxon>Pholiota</taxon>
    </lineage>
</organism>
<name>A0A9P6CVC4_9AGAR</name>
<evidence type="ECO:0000313" key="2">
    <source>
        <dbReference type="EMBL" id="KAF9473453.1"/>
    </source>
</evidence>
<evidence type="ECO:0000256" key="1">
    <source>
        <dbReference type="SAM" id="SignalP"/>
    </source>
</evidence>
<protein>
    <submittedName>
        <fullName evidence="2">Uncharacterized protein</fullName>
    </submittedName>
</protein>
<dbReference type="EMBL" id="MU155441">
    <property type="protein sequence ID" value="KAF9473453.1"/>
    <property type="molecule type" value="Genomic_DNA"/>
</dbReference>
<feature type="chain" id="PRO_5040215259" evidence="1">
    <location>
        <begin position="30"/>
        <end position="77"/>
    </location>
</feature>
<proteinExistence type="predicted"/>
<keyword evidence="3" id="KW-1185">Reference proteome</keyword>
<sequence>MSQSDPYLTALSLLGRLHFLLLLSGDSLSRIYFAHFKLYCRPYLFTVELFTLSNGLLTSNTYTHEITKLLTTTDSLR</sequence>
<comment type="caution">
    <text evidence="2">The sequence shown here is derived from an EMBL/GenBank/DDBJ whole genome shotgun (WGS) entry which is preliminary data.</text>
</comment>
<dbReference type="AlphaFoldDB" id="A0A9P6CVC4"/>
<gene>
    <name evidence="2" type="ORF">BDN70DRAFT_885805</name>
</gene>
<dbReference type="Proteomes" id="UP000807469">
    <property type="component" value="Unassembled WGS sequence"/>
</dbReference>
<feature type="signal peptide" evidence="1">
    <location>
        <begin position="1"/>
        <end position="29"/>
    </location>
</feature>
<accession>A0A9P6CVC4</accession>
<keyword evidence="1" id="KW-0732">Signal</keyword>
<reference evidence="2" key="1">
    <citation type="submission" date="2020-11" db="EMBL/GenBank/DDBJ databases">
        <authorList>
            <consortium name="DOE Joint Genome Institute"/>
            <person name="Ahrendt S."/>
            <person name="Riley R."/>
            <person name="Andreopoulos W."/>
            <person name="Labutti K."/>
            <person name="Pangilinan J."/>
            <person name="Ruiz-Duenas F.J."/>
            <person name="Barrasa J.M."/>
            <person name="Sanchez-Garcia M."/>
            <person name="Camarero S."/>
            <person name="Miyauchi S."/>
            <person name="Serrano A."/>
            <person name="Linde D."/>
            <person name="Babiker R."/>
            <person name="Drula E."/>
            <person name="Ayuso-Fernandez I."/>
            <person name="Pacheco R."/>
            <person name="Padilla G."/>
            <person name="Ferreira P."/>
            <person name="Barriuso J."/>
            <person name="Kellner H."/>
            <person name="Castanera R."/>
            <person name="Alfaro M."/>
            <person name="Ramirez L."/>
            <person name="Pisabarro A.G."/>
            <person name="Kuo A."/>
            <person name="Tritt A."/>
            <person name="Lipzen A."/>
            <person name="He G."/>
            <person name="Yan M."/>
            <person name="Ng V."/>
            <person name="Cullen D."/>
            <person name="Martin F."/>
            <person name="Rosso M.-N."/>
            <person name="Henrissat B."/>
            <person name="Hibbett D."/>
            <person name="Martinez A.T."/>
            <person name="Grigoriev I.V."/>
        </authorList>
    </citation>
    <scope>NUCLEOTIDE SEQUENCE</scope>
    <source>
        <strain evidence="2">CIRM-BRFM 674</strain>
    </source>
</reference>
<evidence type="ECO:0000313" key="3">
    <source>
        <dbReference type="Proteomes" id="UP000807469"/>
    </source>
</evidence>